<reference evidence="1" key="1">
    <citation type="journal article" date="2021" name="Proc. Natl. Acad. Sci. U.S.A.">
        <title>A Catalog of Tens of Thousands of Viruses from Human Metagenomes Reveals Hidden Associations with Chronic Diseases.</title>
        <authorList>
            <person name="Tisza M.J."/>
            <person name="Buck C.B."/>
        </authorList>
    </citation>
    <scope>NUCLEOTIDE SEQUENCE</scope>
    <source>
        <strain evidence="1">CtG4L18</strain>
    </source>
</reference>
<name>A0A8S5UP46_9CAUD</name>
<sequence length="40" mass="4433">MQLAIDPNTGKINRDVPLSMAELILYMVTGRINPEEFGGK</sequence>
<organism evidence="1">
    <name type="scientific">Podoviridae sp. ctG4L18</name>
    <dbReference type="NCBI Taxonomy" id="2825234"/>
    <lineage>
        <taxon>Viruses</taxon>
        <taxon>Duplodnaviria</taxon>
        <taxon>Heunggongvirae</taxon>
        <taxon>Uroviricota</taxon>
        <taxon>Caudoviricetes</taxon>
    </lineage>
</organism>
<dbReference type="EMBL" id="BK016114">
    <property type="protein sequence ID" value="DAF96178.1"/>
    <property type="molecule type" value="Genomic_DNA"/>
</dbReference>
<accession>A0A8S5UP46</accession>
<proteinExistence type="predicted"/>
<evidence type="ECO:0000313" key="1">
    <source>
        <dbReference type="EMBL" id="DAF96178.1"/>
    </source>
</evidence>
<protein>
    <submittedName>
        <fullName evidence="1">NHR1 homology to TAF</fullName>
    </submittedName>
</protein>